<dbReference type="AlphaFoldDB" id="A0AAU7CRF3"/>
<evidence type="ECO:0000256" key="1">
    <source>
        <dbReference type="SAM" id="MobiDB-lite"/>
    </source>
</evidence>
<reference evidence="2" key="1">
    <citation type="submission" date="2024-05" db="EMBL/GenBank/DDBJ databases">
        <title>Planctomycetes of the genus Singulisphaera possess chitinolytic capabilities.</title>
        <authorList>
            <person name="Ivanova A."/>
        </authorList>
    </citation>
    <scope>NUCLEOTIDE SEQUENCE</scope>
    <source>
        <strain evidence="2">Ch08T</strain>
    </source>
</reference>
<proteinExistence type="predicted"/>
<name>A0AAU7CRF3_9BACT</name>
<gene>
    <name evidence="2" type="ORF">V5E97_16655</name>
</gene>
<dbReference type="EMBL" id="CP155447">
    <property type="protein sequence ID" value="XBH07599.1"/>
    <property type="molecule type" value="Genomic_DNA"/>
</dbReference>
<dbReference type="RefSeq" id="WP_406700439.1">
    <property type="nucleotide sequence ID" value="NZ_CP155447.1"/>
</dbReference>
<feature type="compositionally biased region" description="Polar residues" evidence="1">
    <location>
        <begin position="50"/>
        <end position="63"/>
    </location>
</feature>
<accession>A0AAU7CRF3</accession>
<organism evidence="2">
    <name type="scientific">Singulisphaera sp. Ch08</name>
    <dbReference type="NCBI Taxonomy" id="3120278"/>
    <lineage>
        <taxon>Bacteria</taxon>
        <taxon>Pseudomonadati</taxon>
        <taxon>Planctomycetota</taxon>
        <taxon>Planctomycetia</taxon>
        <taxon>Isosphaerales</taxon>
        <taxon>Isosphaeraceae</taxon>
        <taxon>Singulisphaera</taxon>
    </lineage>
</organism>
<evidence type="ECO:0000313" key="2">
    <source>
        <dbReference type="EMBL" id="XBH07599.1"/>
    </source>
</evidence>
<feature type="region of interest" description="Disordered" evidence="1">
    <location>
        <begin position="50"/>
        <end position="72"/>
    </location>
</feature>
<sequence length="72" mass="7501">MSESNSTKNAPMHSGFVWAGTVARIRRGGKSSRAGRRSAVLGMLTSAYVNSSRGGRAATSTNAEARLGSDRS</sequence>
<protein>
    <submittedName>
        <fullName evidence="2">Uncharacterized protein</fullName>
    </submittedName>
</protein>